<feature type="domain" description="Pseudouridine synthase RsuA/RluA-like" evidence="3">
    <location>
        <begin position="16"/>
        <end position="157"/>
    </location>
</feature>
<dbReference type="CDD" id="cd02869">
    <property type="entry name" value="PseudoU_synth_RluA_like"/>
    <property type="match status" value="1"/>
</dbReference>
<dbReference type="InterPro" id="IPR050188">
    <property type="entry name" value="RluA_PseudoU_synthase"/>
</dbReference>
<gene>
    <name evidence="4" type="ORF">J0A69_06900</name>
</gene>
<comment type="caution">
    <text evidence="4">The sequence shown here is derived from an EMBL/GenBank/DDBJ whole genome shotgun (WGS) entry which is preliminary data.</text>
</comment>
<evidence type="ECO:0000256" key="2">
    <source>
        <dbReference type="ARBA" id="ARBA00023235"/>
    </source>
</evidence>
<name>A0ABS3CG78_9BACT</name>
<dbReference type="Proteomes" id="UP000664480">
    <property type="component" value="Unassembled WGS sequence"/>
</dbReference>
<dbReference type="RefSeq" id="WP_206585839.1">
    <property type="nucleotide sequence ID" value="NZ_JAFKCU010000002.1"/>
</dbReference>
<evidence type="ECO:0000256" key="1">
    <source>
        <dbReference type="ARBA" id="ARBA00010876"/>
    </source>
</evidence>
<dbReference type="PANTHER" id="PTHR21600">
    <property type="entry name" value="MITOCHONDRIAL RNA PSEUDOURIDINE SYNTHASE"/>
    <property type="match status" value="1"/>
</dbReference>
<evidence type="ECO:0000259" key="3">
    <source>
        <dbReference type="Pfam" id="PF00849"/>
    </source>
</evidence>
<dbReference type="Pfam" id="PF00849">
    <property type="entry name" value="PseudoU_synth_2"/>
    <property type="match status" value="1"/>
</dbReference>
<evidence type="ECO:0000313" key="4">
    <source>
        <dbReference type="EMBL" id="MBN7815146.1"/>
    </source>
</evidence>
<evidence type="ECO:0000313" key="5">
    <source>
        <dbReference type="Proteomes" id="UP000664480"/>
    </source>
</evidence>
<comment type="similarity">
    <text evidence="1">Belongs to the pseudouridine synthase RluA family.</text>
</comment>
<accession>A0ABS3CG78</accession>
<dbReference type="PANTHER" id="PTHR21600:SF44">
    <property type="entry name" value="RIBOSOMAL LARGE SUBUNIT PSEUDOURIDINE SYNTHASE D"/>
    <property type="match status" value="1"/>
</dbReference>
<dbReference type="InterPro" id="IPR020103">
    <property type="entry name" value="PsdUridine_synth_cat_dom_sf"/>
</dbReference>
<dbReference type="EMBL" id="JAFKCU010000002">
    <property type="protein sequence ID" value="MBN7815146.1"/>
    <property type="molecule type" value="Genomic_DNA"/>
</dbReference>
<organism evidence="4 5">
    <name type="scientific">Algoriphagus pacificus</name>
    <dbReference type="NCBI Taxonomy" id="2811234"/>
    <lineage>
        <taxon>Bacteria</taxon>
        <taxon>Pseudomonadati</taxon>
        <taxon>Bacteroidota</taxon>
        <taxon>Cytophagia</taxon>
        <taxon>Cytophagales</taxon>
        <taxon>Cyclobacteriaceae</taxon>
        <taxon>Algoriphagus</taxon>
    </lineage>
</organism>
<dbReference type="InterPro" id="IPR006145">
    <property type="entry name" value="PsdUridine_synth_RsuA/RluA"/>
</dbReference>
<dbReference type="SUPFAM" id="SSF55120">
    <property type="entry name" value="Pseudouridine synthase"/>
    <property type="match status" value="1"/>
</dbReference>
<protein>
    <submittedName>
        <fullName evidence="4">RNA pseudouridine synthase</fullName>
    </submittedName>
</protein>
<sequence length="237" mass="27108">MKKVDFENLILFENEDYLVINKPPYLSSLDDRHEAQNILDLAKAHTPDSQLCHRLDKETSGCLVIAKNPVAYRHLAMQFESRKVDKIYHAVVEGIKEFSNELVDRNLISTNKGVAKVSKEGKPAQTYFNTLKTYYAHTLVECKPVTGRLHQIRVHLAYLKSPICGDTLYGGKPLFLSSLKRRFNLKKDTEELPIMQRVSLHAYCIGFEGLDGKKLSIEAPYPKDFQVLVNQLEKTTR</sequence>
<reference evidence="4 5" key="1">
    <citation type="submission" date="2021-03" db="EMBL/GenBank/DDBJ databases">
        <title>novel species isolated from a fishpond in China.</title>
        <authorList>
            <person name="Lu H."/>
            <person name="Cai Z."/>
        </authorList>
    </citation>
    <scope>NUCLEOTIDE SEQUENCE [LARGE SCALE GENOMIC DNA]</scope>
    <source>
        <strain evidence="4 5">YJ13C</strain>
    </source>
</reference>
<keyword evidence="5" id="KW-1185">Reference proteome</keyword>
<dbReference type="InterPro" id="IPR006224">
    <property type="entry name" value="PsdUridine_synth_RluA-like_CS"/>
</dbReference>
<keyword evidence="2" id="KW-0413">Isomerase</keyword>
<dbReference type="Gene3D" id="3.30.2350.10">
    <property type="entry name" value="Pseudouridine synthase"/>
    <property type="match status" value="1"/>
</dbReference>
<proteinExistence type="inferred from homology"/>
<dbReference type="PROSITE" id="PS01129">
    <property type="entry name" value="PSI_RLU"/>
    <property type="match status" value="1"/>
</dbReference>